<dbReference type="InterPro" id="IPR000847">
    <property type="entry name" value="LysR_HTH_N"/>
</dbReference>
<evidence type="ECO:0000256" key="1">
    <source>
        <dbReference type="ARBA" id="ARBA00009437"/>
    </source>
</evidence>
<comment type="similarity">
    <text evidence="1">Belongs to the LysR transcriptional regulatory family.</text>
</comment>
<dbReference type="AlphaFoldDB" id="A0A1I6MZ83"/>
<accession>A0A1I6MZ83</accession>
<evidence type="ECO:0000313" key="6">
    <source>
        <dbReference type="EMBL" id="SFS20947.1"/>
    </source>
</evidence>
<organism evidence="6 7">
    <name type="scientific">Yoonia litorea</name>
    <dbReference type="NCBI Taxonomy" id="1123755"/>
    <lineage>
        <taxon>Bacteria</taxon>
        <taxon>Pseudomonadati</taxon>
        <taxon>Pseudomonadota</taxon>
        <taxon>Alphaproteobacteria</taxon>
        <taxon>Rhodobacterales</taxon>
        <taxon>Paracoccaceae</taxon>
        <taxon>Yoonia</taxon>
    </lineage>
</organism>
<reference evidence="6 7" key="1">
    <citation type="submission" date="2016-10" db="EMBL/GenBank/DDBJ databases">
        <authorList>
            <person name="de Groot N.N."/>
        </authorList>
    </citation>
    <scope>NUCLEOTIDE SEQUENCE [LARGE SCALE GENOMIC DNA]</scope>
    <source>
        <strain evidence="6 7">DSM 29433</strain>
    </source>
</reference>
<dbReference type="SUPFAM" id="SSF53850">
    <property type="entry name" value="Periplasmic binding protein-like II"/>
    <property type="match status" value="1"/>
</dbReference>
<gene>
    <name evidence="6" type="ORF">SAMN05444714_2688</name>
</gene>
<dbReference type="Pfam" id="PF03466">
    <property type="entry name" value="LysR_substrate"/>
    <property type="match status" value="1"/>
</dbReference>
<dbReference type="Gene3D" id="1.10.10.10">
    <property type="entry name" value="Winged helix-like DNA-binding domain superfamily/Winged helix DNA-binding domain"/>
    <property type="match status" value="1"/>
</dbReference>
<dbReference type="PANTHER" id="PTHR30126:SF84">
    <property type="entry name" value="HTH-TYPE TRANSCRIPTIONAL REGULATOR PTXR"/>
    <property type="match status" value="1"/>
</dbReference>
<dbReference type="InterPro" id="IPR036390">
    <property type="entry name" value="WH_DNA-bd_sf"/>
</dbReference>
<evidence type="ECO:0000313" key="7">
    <source>
        <dbReference type="Proteomes" id="UP000198926"/>
    </source>
</evidence>
<dbReference type="InterPro" id="IPR005119">
    <property type="entry name" value="LysR_subst-bd"/>
</dbReference>
<evidence type="ECO:0000259" key="5">
    <source>
        <dbReference type="PROSITE" id="PS50931"/>
    </source>
</evidence>
<dbReference type="Gene3D" id="3.40.190.290">
    <property type="match status" value="1"/>
</dbReference>
<sequence>MLVSALTLCCSTKMKSVFQNLSDVRVFLAVMRAGSTLAASKTLGMAQPTVARRIEALEHVLKLVLFDRNTQGFTPTQDALMLLPSAEAVEKAAKELDATAARLASSQSRTIRITAVTDAFNPHLSAILKGFVESYGSVNFELIPSDEAIDISAGDVDIALRWTNKEIEDPSLICRNLATISHSLFASKSYTAKSDLPHSVSEMDGYKYLVFGGNLAVHPVNKWLLQRINPDQIAMTCQDFKAMKTAIQMGAGIGVLPTRFMKSDDTLVHCIELPDDLGSTVWLLVNPSAYRRPEVKAFTAYLAPRYSAHLRKN</sequence>
<dbReference type="PANTHER" id="PTHR30126">
    <property type="entry name" value="HTH-TYPE TRANSCRIPTIONAL REGULATOR"/>
    <property type="match status" value="1"/>
</dbReference>
<proteinExistence type="inferred from homology"/>
<keyword evidence="7" id="KW-1185">Reference proteome</keyword>
<keyword evidence="4" id="KW-0804">Transcription</keyword>
<evidence type="ECO:0000256" key="3">
    <source>
        <dbReference type="ARBA" id="ARBA00023125"/>
    </source>
</evidence>
<dbReference type="PROSITE" id="PS50931">
    <property type="entry name" value="HTH_LYSR"/>
    <property type="match status" value="1"/>
</dbReference>
<dbReference type="STRING" id="1123755.SAMN05444714_2688"/>
<dbReference type="SUPFAM" id="SSF46785">
    <property type="entry name" value="Winged helix' DNA-binding domain"/>
    <property type="match status" value="1"/>
</dbReference>
<dbReference type="Proteomes" id="UP000198926">
    <property type="component" value="Unassembled WGS sequence"/>
</dbReference>
<evidence type="ECO:0000256" key="4">
    <source>
        <dbReference type="ARBA" id="ARBA00023163"/>
    </source>
</evidence>
<dbReference type="GO" id="GO:0000976">
    <property type="term" value="F:transcription cis-regulatory region binding"/>
    <property type="evidence" value="ECO:0007669"/>
    <property type="project" value="TreeGrafter"/>
</dbReference>
<evidence type="ECO:0000256" key="2">
    <source>
        <dbReference type="ARBA" id="ARBA00023015"/>
    </source>
</evidence>
<keyword evidence="3 6" id="KW-0238">DNA-binding</keyword>
<dbReference type="InterPro" id="IPR036388">
    <property type="entry name" value="WH-like_DNA-bd_sf"/>
</dbReference>
<dbReference type="EMBL" id="FOZM01000003">
    <property type="protein sequence ID" value="SFS20947.1"/>
    <property type="molecule type" value="Genomic_DNA"/>
</dbReference>
<dbReference type="GO" id="GO:0003700">
    <property type="term" value="F:DNA-binding transcription factor activity"/>
    <property type="evidence" value="ECO:0007669"/>
    <property type="project" value="InterPro"/>
</dbReference>
<dbReference type="Pfam" id="PF00126">
    <property type="entry name" value="HTH_1"/>
    <property type="match status" value="1"/>
</dbReference>
<protein>
    <submittedName>
        <fullName evidence="6">DNA-binding transcriptional regulator, LysR family</fullName>
    </submittedName>
</protein>
<name>A0A1I6MZ83_9RHOB</name>
<feature type="domain" description="HTH lysR-type" evidence="5">
    <location>
        <begin position="19"/>
        <end position="76"/>
    </location>
</feature>
<keyword evidence="2" id="KW-0805">Transcription regulation</keyword>